<dbReference type="Pfam" id="PF02720">
    <property type="entry name" value="DUF222"/>
    <property type="match status" value="1"/>
</dbReference>
<evidence type="ECO:0000313" key="3">
    <source>
        <dbReference type="EMBL" id="PWF26291.1"/>
    </source>
</evidence>
<feature type="compositionally biased region" description="Polar residues" evidence="1">
    <location>
        <begin position="430"/>
        <end position="441"/>
    </location>
</feature>
<dbReference type="CDD" id="cd00085">
    <property type="entry name" value="HNHc"/>
    <property type="match status" value="1"/>
</dbReference>
<feature type="compositionally biased region" description="Basic and acidic residues" evidence="1">
    <location>
        <begin position="173"/>
        <end position="182"/>
    </location>
</feature>
<protein>
    <recommendedName>
        <fullName evidence="2">HNH nuclease domain-containing protein</fullName>
    </recommendedName>
</protein>
<gene>
    <name evidence="3" type="ORF">DD236_09110</name>
</gene>
<dbReference type="EMBL" id="QETB01000004">
    <property type="protein sequence ID" value="PWF26291.1"/>
    <property type="molecule type" value="Genomic_DNA"/>
</dbReference>
<sequence length="639" mass="69073">MRIEHAENRESTGYVEAADSAFVAVWRWGGRFGAGFHTGKGRPSCGGMRVLTLGCGCGCGCGWGKLGEEKVWEVWNRVKEREEVRVMETLFGSVADQGPPGVPDGGPFAREKELMRELARACSGLDLAGADREEAVGLLAALKRVELAVSGAKLATIGYVEQLEEAAARELREAKAAGREPDVPGGAGKKTTGEERSVHDTLTKEGKQGRAKTTREMKQARSLAVFPLFAKMIREGRLSWDYLDVLEREIPKAQIGQVQDAEEWFVNQAMGEPVDEFRKTIKVWQVTHHPERAVESARRQARQEKFCVFPDGDGFRLAGWLGAMNGTILVDALRGAVGVPHRDDDRPRELRNAHGLMDLVETGANGGAGNRAAGGGPRQQIMVTVPLETLVQTERAVRAGCGELERAEGDREAGDIGVAGPTAYAGTAEEASSSAQNTCPTTGGGLGRRGECLDSREELSEELGRALAVIRAGFDPAMMEGHSPGVLPDGRPVAPSRLAGMLCDSDVARVVLSSHSEPIDLSRKQRLFSPRQVRAVRVRDRRCRYPGCERGPELCQVHHAQEHERGGPTTMDNAVLLCFHHHDYIHDEQITITHHVGGFVFSAKSGAVIGVSRNETYARVQESGESKCGGGDGILAEVA</sequence>
<feature type="region of interest" description="Disordered" evidence="1">
    <location>
        <begin position="428"/>
        <end position="449"/>
    </location>
</feature>
<evidence type="ECO:0000256" key="1">
    <source>
        <dbReference type="SAM" id="MobiDB-lite"/>
    </source>
</evidence>
<dbReference type="Proteomes" id="UP000245283">
    <property type="component" value="Unassembled WGS sequence"/>
</dbReference>
<comment type="caution">
    <text evidence="3">The sequence shown here is derived from an EMBL/GenBank/DDBJ whole genome shotgun (WGS) entry which is preliminary data.</text>
</comment>
<name>A0A2V1KBI3_9ACTO</name>
<dbReference type="SMART" id="SM00507">
    <property type="entry name" value="HNHc"/>
    <property type="match status" value="1"/>
</dbReference>
<dbReference type="InterPro" id="IPR003870">
    <property type="entry name" value="DUF222"/>
</dbReference>
<dbReference type="OrthoDB" id="3260936at2"/>
<dbReference type="Gene3D" id="1.10.30.50">
    <property type="match status" value="1"/>
</dbReference>
<reference evidence="4" key="1">
    <citation type="submission" date="2018-05" db="EMBL/GenBank/DDBJ databases">
        <authorList>
            <person name="Li Y."/>
        </authorList>
    </citation>
    <scope>NUCLEOTIDE SEQUENCE [LARGE SCALE GENOMIC DNA]</scope>
    <source>
        <strain evidence="4">sk1b4</strain>
    </source>
</reference>
<organism evidence="3 4">
    <name type="scientific">Ancrocorticia populi</name>
    <dbReference type="NCBI Taxonomy" id="2175228"/>
    <lineage>
        <taxon>Bacteria</taxon>
        <taxon>Bacillati</taxon>
        <taxon>Actinomycetota</taxon>
        <taxon>Actinomycetes</taxon>
        <taxon>Actinomycetales</taxon>
        <taxon>Actinomycetaceae</taxon>
        <taxon>Ancrocorticia</taxon>
    </lineage>
</organism>
<evidence type="ECO:0000259" key="2">
    <source>
        <dbReference type="SMART" id="SM00507"/>
    </source>
</evidence>
<dbReference type="AlphaFoldDB" id="A0A2V1KBI3"/>
<feature type="region of interest" description="Disordered" evidence="1">
    <location>
        <begin position="173"/>
        <end position="216"/>
    </location>
</feature>
<keyword evidence="4" id="KW-1185">Reference proteome</keyword>
<feature type="compositionally biased region" description="Basic and acidic residues" evidence="1">
    <location>
        <begin position="191"/>
        <end position="216"/>
    </location>
</feature>
<dbReference type="InterPro" id="IPR003615">
    <property type="entry name" value="HNH_nuc"/>
</dbReference>
<evidence type="ECO:0000313" key="4">
    <source>
        <dbReference type="Proteomes" id="UP000245283"/>
    </source>
</evidence>
<feature type="domain" description="HNH nuclease" evidence="2">
    <location>
        <begin position="532"/>
        <end position="583"/>
    </location>
</feature>
<accession>A0A2V1KBI3</accession>
<proteinExistence type="predicted"/>